<dbReference type="PANTHER" id="PTHR10638:SF91">
    <property type="entry name" value="AMINE OXIDASE"/>
    <property type="match status" value="1"/>
</dbReference>
<dbReference type="InterPro" id="IPR000269">
    <property type="entry name" value="Cu_amine_oxidase"/>
</dbReference>
<dbReference type="InterPro" id="IPR015798">
    <property type="entry name" value="Cu_amine_oxidase_C"/>
</dbReference>
<organism evidence="15 16">
    <name type="scientific">Microdochium trichocladiopsis</name>
    <dbReference type="NCBI Taxonomy" id="1682393"/>
    <lineage>
        <taxon>Eukaryota</taxon>
        <taxon>Fungi</taxon>
        <taxon>Dikarya</taxon>
        <taxon>Ascomycota</taxon>
        <taxon>Pezizomycotina</taxon>
        <taxon>Sordariomycetes</taxon>
        <taxon>Xylariomycetidae</taxon>
        <taxon>Xylariales</taxon>
        <taxon>Microdochiaceae</taxon>
        <taxon>Microdochium</taxon>
    </lineage>
</organism>
<keyword evidence="7 11" id="KW-0186">Copper</keyword>
<comment type="cofactor">
    <cofactor evidence="1">
        <name>Cu cation</name>
        <dbReference type="ChEBI" id="CHEBI:23378"/>
    </cofactor>
</comment>
<feature type="modified residue" description="2',4',5'-topaquinone" evidence="10">
    <location>
        <position position="418"/>
    </location>
</feature>
<feature type="active site" description="Proton acceptor" evidence="9">
    <location>
        <position position="334"/>
    </location>
</feature>
<keyword evidence="4 11" id="KW-0479">Metal-binding</keyword>
<dbReference type="InterPro" id="IPR015800">
    <property type="entry name" value="Cu_amine_oxidase_N2"/>
</dbReference>
<dbReference type="EC" id="1.4.3.-" evidence="11"/>
<evidence type="ECO:0000256" key="1">
    <source>
        <dbReference type="ARBA" id="ARBA00001935"/>
    </source>
</evidence>
<evidence type="ECO:0000259" key="14">
    <source>
        <dbReference type="Pfam" id="PF02727"/>
    </source>
</evidence>
<comment type="PTM">
    <text evidence="10 11">Topaquinone (TPQ) is generated by copper-dependent autoxidation of a specific tyrosyl residue.</text>
</comment>
<evidence type="ECO:0000256" key="10">
    <source>
        <dbReference type="PIRSR" id="PIRSR600269-51"/>
    </source>
</evidence>
<evidence type="ECO:0000256" key="12">
    <source>
        <dbReference type="SAM" id="MobiDB-lite"/>
    </source>
</evidence>
<dbReference type="Proteomes" id="UP000756346">
    <property type="component" value="Unassembled WGS sequence"/>
</dbReference>
<dbReference type="EMBL" id="JAGTJQ010000002">
    <property type="protein sequence ID" value="KAH7037275.1"/>
    <property type="molecule type" value="Genomic_DNA"/>
</dbReference>
<dbReference type="FunFam" id="2.70.98.20:FF:000001">
    <property type="entry name" value="Amine oxidase"/>
    <property type="match status" value="1"/>
</dbReference>
<feature type="domain" description="Copper amine oxidase N2-terminal" evidence="14">
    <location>
        <begin position="14"/>
        <end position="110"/>
    </location>
</feature>
<keyword evidence="6 11" id="KW-0560">Oxidoreductase</keyword>
<dbReference type="GO" id="GO:0005507">
    <property type="term" value="F:copper ion binding"/>
    <property type="evidence" value="ECO:0007669"/>
    <property type="project" value="InterPro"/>
</dbReference>
<dbReference type="GO" id="GO:0008131">
    <property type="term" value="F:primary methylamine oxidase activity"/>
    <property type="evidence" value="ECO:0007669"/>
    <property type="project" value="InterPro"/>
</dbReference>
<dbReference type="RefSeq" id="XP_046016396.1">
    <property type="nucleotide sequence ID" value="XM_046149508.1"/>
</dbReference>
<evidence type="ECO:0000313" key="15">
    <source>
        <dbReference type="EMBL" id="KAH7037275.1"/>
    </source>
</evidence>
<evidence type="ECO:0000256" key="9">
    <source>
        <dbReference type="PIRSR" id="PIRSR600269-50"/>
    </source>
</evidence>
<reference evidence="15" key="1">
    <citation type="journal article" date="2021" name="Nat. Commun.">
        <title>Genetic determinants of endophytism in the Arabidopsis root mycobiome.</title>
        <authorList>
            <person name="Mesny F."/>
            <person name="Miyauchi S."/>
            <person name="Thiergart T."/>
            <person name="Pickel B."/>
            <person name="Atanasova L."/>
            <person name="Karlsson M."/>
            <person name="Huettel B."/>
            <person name="Barry K.W."/>
            <person name="Haridas S."/>
            <person name="Chen C."/>
            <person name="Bauer D."/>
            <person name="Andreopoulos W."/>
            <person name="Pangilinan J."/>
            <person name="LaButti K."/>
            <person name="Riley R."/>
            <person name="Lipzen A."/>
            <person name="Clum A."/>
            <person name="Drula E."/>
            <person name="Henrissat B."/>
            <person name="Kohler A."/>
            <person name="Grigoriev I.V."/>
            <person name="Martin F.M."/>
            <person name="Hacquard S."/>
        </authorList>
    </citation>
    <scope>NUCLEOTIDE SEQUENCE</scope>
    <source>
        <strain evidence="15">MPI-CAGE-CH-0230</strain>
    </source>
</reference>
<dbReference type="GO" id="GO:0009308">
    <property type="term" value="P:amine metabolic process"/>
    <property type="evidence" value="ECO:0007669"/>
    <property type="project" value="UniProtKB-UniRule"/>
</dbReference>
<keyword evidence="16" id="KW-1185">Reference proteome</keyword>
<accession>A0A9P8YFW0</accession>
<evidence type="ECO:0000256" key="5">
    <source>
        <dbReference type="ARBA" id="ARBA00022772"/>
    </source>
</evidence>
<dbReference type="Pfam" id="PF01179">
    <property type="entry name" value="Cu_amine_oxid"/>
    <property type="match status" value="1"/>
</dbReference>
<evidence type="ECO:0000313" key="16">
    <source>
        <dbReference type="Proteomes" id="UP000756346"/>
    </source>
</evidence>
<dbReference type="PANTHER" id="PTHR10638">
    <property type="entry name" value="COPPER AMINE OXIDASE"/>
    <property type="match status" value="1"/>
</dbReference>
<comment type="cofactor">
    <cofactor evidence="11">
        <name>Cu cation</name>
        <dbReference type="ChEBI" id="CHEBI:23378"/>
    </cofactor>
    <text evidence="11">Contains 1 topaquinone per subunit.</text>
</comment>
<comment type="subunit">
    <text evidence="3">Homodimer.</text>
</comment>
<evidence type="ECO:0000256" key="8">
    <source>
        <dbReference type="ARBA" id="ARBA00023157"/>
    </source>
</evidence>
<dbReference type="InterPro" id="IPR036460">
    <property type="entry name" value="Cu_amine_oxidase_C_sf"/>
</dbReference>
<evidence type="ECO:0000256" key="4">
    <source>
        <dbReference type="ARBA" id="ARBA00022723"/>
    </source>
</evidence>
<evidence type="ECO:0000256" key="11">
    <source>
        <dbReference type="RuleBase" id="RU000672"/>
    </source>
</evidence>
<evidence type="ECO:0000256" key="2">
    <source>
        <dbReference type="ARBA" id="ARBA00007983"/>
    </source>
</evidence>
<dbReference type="Pfam" id="PF02727">
    <property type="entry name" value="Cu_amine_oxidN2"/>
    <property type="match status" value="1"/>
</dbReference>
<gene>
    <name evidence="15" type="ORF">B0I36DRAFT_236997</name>
</gene>
<evidence type="ECO:0000256" key="3">
    <source>
        <dbReference type="ARBA" id="ARBA00011738"/>
    </source>
</evidence>
<dbReference type="InterPro" id="IPR049948">
    <property type="entry name" value="Cu_Am_ox_TPQ-bd"/>
</dbReference>
<name>A0A9P8YFW0_9PEZI</name>
<proteinExistence type="inferred from homology"/>
<comment type="similarity">
    <text evidence="2 11">Belongs to the copper/topaquinone oxidase family.</text>
</comment>
<dbReference type="SUPFAM" id="SSF49998">
    <property type="entry name" value="Amine oxidase catalytic domain"/>
    <property type="match status" value="1"/>
</dbReference>
<feature type="region of interest" description="Disordered" evidence="12">
    <location>
        <begin position="1"/>
        <end position="23"/>
    </location>
</feature>
<comment type="caution">
    <text evidence="15">The sequence shown here is derived from an EMBL/GenBank/DDBJ whole genome shotgun (WGS) entry which is preliminary data.</text>
</comment>
<evidence type="ECO:0000256" key="7">
    <source>
        <dbReference type="ARBA" id="ARBA00023008"/>
    </source>
</evidence>
<keyword evidence="5 9" id="KW-0801">TPQ</keyword>
<feature type="domain" description="Copper amine oxidase catalytic" evidence="13">
    <location>
        <begin position="260"/>
        <end position="677"/>
    </location>
</feature>
<dbReference type="SUPFAM" id="SSF54416">
    <property type="entry name" value="Amine oxidase N-terminal region"/>
    <property type="match status" value="2"/>
</dbReference>
<feature type="region of interest" description="Disordered" evidence="12">
    <location>
        <begin position="698"/>
        <end position="741"/>
    </location>
</feature>
<dbReference type="GO" id="GO:0048038">
    <property type="term" value="F:quinone binding"/>
    <property type="evidence" value="ECO:0007669"/>
    <property type="project" value="InterPro"/>
</dbReference>
<dbReference type="InterPro" id="IPR016182">
    <property type="entry name" value="Cu_amine_oxidase_N-reg"/>
</dbReference>
<dbReference type="GeneID" id="70179054"/>
<dbReference type="OrthoDB" id="5379943at2759"/>
<keyword evidence="8" id="KW-1015">Disulfide bond</keyword>
<sequence>MAQPNGSDTALPPHPLRPLSQEEAQRASAIAIQAYAKDVSTTLTFRIVQLHEPEKAELVEFLKAEHAGAQPSSVPARQAEVLFDVVKDGQVQLIELIVDLDAAKVANTRSFPPVGHTGLIPPEFGQFQDACLASEIFSEAMAEFDIPDKFKIIIDPWPYGGPDPDEEIPRYMQGLVYARDSSNDNPDSNHYAYPLPIIPVMDMTTKKIIRVDRMATGGKGESLHAAAKADKPKKLFEQSTGAEYVPELLDIPLRQDAKPINVVQPEGASFKVHSDNLVEWQKWRFRVGFTPREGAVLHDVCYDGRPIVYRLSFSEMTVPYGDPRPPYHRKQAFDFGDGGCGRAANNLELGCDCLGAIHYFDAWMPGLDGEATLSKNVVCLHEQDNGVGWKHTNFRTGRAVVTRLRELVVQYIVTLANYEYIFAYKLDTAGGITVETRATGIVSVVPIDYGKTSDYGNVVSPGTLAQNHQHIFAIRVDPSIDSYSAEETSVVVEETHPIPMNPETNPHGNGYEIRRTVVDRPRHLDAEPKLNRVVRIENSTKTNPISGKNVAYKFTPSATQLLLADPGSVQAARAQFATHHVWVTGYRDGELWAAGELTNQSRRETGGVRDMTERGDWFAGASETSGGSGNGQQSSPVIWTVFGLTHNPRVEDWPVMPVEIHQIHIRPADFFTRNPALDVPANANKTSVLVPCCNRKDSGEEAAATNGDASEGGAVQKDPVTHLQGTKAVDPAELPLRTDKDKKRLSTTLSGLFGFGKKA</sequence>
<dbReference type="Gene3D" id="2.70.98.20">
    <property type="entry name" value="Copper amine oxidase, catalytic domain"/>
    <property type="match status" value="1"/>
</dbReference>
<dbReference type="PROSITE" id="PS01164">
    <property type="entry name" value="COPPER_AMINE_OXID_1"/>
    <property type="match status" value="1"/>
</dbReference>
<dbReference type="Gene3D" id="3.10.450.40">
    <property type="match status" value="2"/>
</dbReference>
<protein>
    <recommendedName>
        <fullName evidence="11">Amine oxidase</fullName>
        <ecNumber evidence="11">1.4.3.-</ecNumber>
    </recommendedName>
</protein>
<evidence type="ECO:0000259" key="13">
    <source>
        <dbReference type="Pfam" id="PF01179"/>
    </source>
</evidence>
<evidence type="ECO:0000256" key="6">
    <source>
        <dbReference type="ARBA" id="ARBA00023002"/>
    </source>
</evidence>
<feature type="active site" description="Schiff-base intermediate with substrate; via topaquinone" evidence="9">
    <location>
        <position position="418"/>
    </location>
</feature>
<dbReference type="AlphaFoldDB" id="A0A9P8YFW0"/>